<protein>
    <submittedName>
        <fullName evidence="1">Uncharacterized protein</fullName>
    </submittedName>
</protein>
<evidence type="ECO:0000313" key="1">
    <source>
        <dbReference type="EMBL" id="WUR13477.1"/>
    </source>
</evidence>
<dbReference type="Proteomes" id="UP000321323">
    <property type="component" value="Chromosome"/>
</dbReference>
<sequence length="165" mass="17964">MAITGGAILTAVPNAAREFPFRLGPKAEDPEVKMEKLSTLGLHDAELVGLAIDRAGACVTLHFKLENGMLRQASIQGLRAFRGADLTVQNIVSRVLRASQDEISREDQNRWLTWVTSLSDTSSRLSNQCRSEWIDAFAAGTLEMVVFEPSAGAEIAAVCDRFDVS</sequence>
<proteinExistence type="predicted"/>
<name>A0ABZ1ULS0_9BURK</name>
<organism evidence="1 2">
    <name type="scientific">[Empedobacter] haloabium</name>
    <dbReference type="NCBI Taxonomy" id="592317"/>
    <lineage>
        <taxon>Bacteria</taxon>
        <taxon>Pseudomonadati</taxon>
        <taxon>Pseudomonadota</taxon>
        <taxon>Betaproteobacteria</taxon>
        <taxon>Burkholderiales</taxon>
        <taxon>Oxalobacteraceae</taxon>
        <taxon>Telluria group</taxon>
        <taxon>Telluria group incertae sedis</taxon>
    </lineage>
</organism>
<gene>
    <name evidence="1" type="ORF">E7V67_027990</name>
</gene>
<reference evidence="1 2" key="1">
    <citation type="journal article" date="2019" name="Int. J. Syst. Evol. Microbiol.">
        <title>The Draft Whole-Genome Sequence of the Antibiotic Producer Empedobacter haloabium ATCC 31962 Provides Indications for Its Taxonomic Reclassification.</title>
        <authorList>
            <person name="Miess H."/>
            <person name="Arlt P."/>
            <person name="Apel A.K."/>
            <person name="Weber T."/>
            <person name="Nieselt K."/>
            <person name="Hanssen F."/>
            <person name="Czemmel S."/>
            <person name="Nahnsen S."/>
            <person name="Gross H."/>
        </authorList>
    </citation>
    <scope>NUCLEOTIDE SEQUENCE [LARGE SCALE GENOMIC DNA]</scope>
    <source>
        <strain evidence="1 2">ATCC 31962</strain>
    </source>
</reference>
<accession>A0ABZ1ULS0</accession>
<keyword evidence="2" id="KW-1185">Reference proteome</keyword>
<dbReference type="EMBL" id="CP136508">
    <property type="protein sequence ID" value="WUR13477.1"/>
    <property type="molecule type" value="Genomic_DNA"/>
</dbReference>
<evidence type="ECO:0000313" key="2">
    <source>
        <dbReference type="Proteomes" id="UP000321323"/>
    </source>
</evidence>